<evidence type="ECO:0000256" key="3">
    <source>
        <dbReference type="ARBA" id="ARBA00022692"/>
    </source>
</evidence>
<keyword evidence="3" id="KW-0812">Transmembrane</keyword>
<reference evidence="8 9" key="1">
    <citation type="journal article" date="2023" name="Plants (Basel)">
        <title>Bridging the Gap: Combining Genomics and Transcriptomics Approaches to Understand Stylosanthes scabra, an Orphan Legume from the Brazilian Caatinga.</title>
        <authorList>
            <person name="Ferreira-Neto J.R.C."/>
            <person name="da Silva M.D."/>
            <person name="Binneck E."/>
            <person name="de Melo N.F."/>
            <person name="da Silva R.H."/>
            <person name="de Melo A.L.T.M."/>
            <person name="Pandolfi V."/>
            <person name="Bustamante F.O."/>
            <person name="Brasileiro-Vidal A.C."/>
            <person name="Benko-Iseppon A.M."/>
        </authorList>
    </citation>
    <scope>NUCLEOTIDE SEQUENCE [LARGE SCALE GENOMIC DNA]</scope>
    <source>
        <tissue evidence="8">Leaves</tissue>
    </source>
</reference>
<feature type="non-terminal residue" evidence="8">
    <location>
        <position position="87"/>
    </location>
</feature>
<comment type="caution">
    <text evidence="8">The sequence shown here is derived from an EMBL/GenBank/DDBJ whole genome shotgun (WGS) entry which is preliminary data.</text>
</comment>
<name>A0ABU7A0E8_9FABA</name>
<dbReference type="EMBL" id="JASCZI010286241">
    <property type="protein sequence ID" value="MED6227657.1"/>
    <property type="molecule type" value="Genomic_DNA"/>
</dbReference>
<keyword evidence="4" id="KW-0732">Signal</keyword>
<evidence type="ECO:0000256" key="1">
    <source>
        <dbReference type="ARBA" id="ARBA00004479"/>
    </source>
</evidence>
<evidence type="ECO:0000313" key="9">
    <source>
        <dbReference type="Proteomes" id="UP001341840"/>
    </source>
</evidence>
<protein>
    <recommendedName>
        <fullName evidence="10">Glycerophosphodiester phosphodiesterase</fullName>
    </recommendedName>
</protein>
<dbReference type="PANTHER" id="PTHR27009">
    <property type="entry name" value="RUST RESISTANCE KINASE LR10-RELATED"/>
    <property type="match status" value="1"/>
</dbReference>
<evidence type="ECO:0000256" key="2">
    <source>
        <dbReference type="ARBA" id="ARBA00022527"/>
    </source>
</evidence>
<organism evidence="8 9">
    <name type="scientific">Stylosanthes scabra</name>
    <dbReference type="NCBI Taxonomy" id="79078"/>
    <lineage>
        <taxon>Eukaryota</taxon>
        <taxon>Viridiplantae</taxon>
        <taxon>Streptophyta</taxon>
        <taxon>Embryophyta</taxon>
        <taxon>Tracheophyta</taxon>
        <taxon>Spermatophyta</taxon>
        <taxon>Magnoliopsida</taxon>
        <taxon>eudicotyledons</taxon>
        <taxon>Gunneridae</taxon>
        <taxon>Pentapetalae</taxon>
        <taxon>rosids</taxon>
        <taxon>fabids</taxon>
        <taxon>Fabales</taxon>
        <taxon>Fabaceae</taxon>
        <taxon>Papilionoideae</taxon>
        <taxon>50 kb inversion clade</taxon>
        <taxon>dalbergioids sensu lato</taxon>
        <taxon>Dalbergieae</taxon>
        <taxon>Pterocarpus clade</taxon>
        <taxon>Stylosanthes</taxon>
    </lineage>
</organism>
<keyword evidence="7" id="KW-0325">Glycoprotein</keyword>
<keyword evidence="9" id="KW-1185">Reference proteome</keyword>
<evidence type="ECO:0000256" key="4">
    <source>
        <dbReference type="ARBA" id="ARBA00022729"/>
    </source>
</evidence>
<dbReference type="Proteomes" id="UP001341840">
    <property type="component" value="Unassembled WGS sequence"/>
</dbReference>
<evidence type="ECO:0000256" key="7">
    <source>
        <dbReference type="ARBA" id="ARBA00023180"/>
    </source>
</evidence>
<keyword evidence="2" id="KW-0418">Kinase</keyword>
<dbReference type="InterPro" id="IPR045874">
    <property type="entry name" value="LRK10/LRL21-25-like"/>
</dbReference>
<comment type="subcellular location">
    <subcellularLocation>
        <location evidence="1">Membrane</location>
        <topology evidence="1">Single-pass type I membrane protein</topology>
    </subcellularLocation>
</comment>
<dbReference type="Gene3D" id="1.10.510.10">
    <property type="entry name" value="Transferase(Phosphotransferase) domain 1"/>
    <property type="match status" value="1"/>
</dbReference>
<keyword evidence="2" id="KW-0808">Transferase</keyword>
<gene>
    <name evidence="8" type="ORF">PIB30_115902</name>
</gene>
<evidence type="ECO:0000256" key="6">
    <source>
        <dbReference type="ARBA" id="ARBA00023136"/>
    </source>
</evidence>
<keyword evidence="5" id="KW-1133">Transmembrane helix</keyword>
<keyword evidence="2" id="KW-0723">Serine/threonine-protein kinase</keyword>
<evidence type="ECO:0000313" key="8">
    <source>
        <dbReference type="EMBL" id="MED6227657.1"/>
    </source>
</evidence>
<sequence>MMLIEMVGMKENNKIAETGQTSEKYFPDWIYIKLEQGTQEGPADGELSVEEIDVVKKMTVVGLWCIQPIPDDRPTMSKVVEMLEGSM</sequence>
<evidence type="ECO:0008006" key="10">
    <source>
        <dbReference type="Google" id="ProtNLM"/>
    </source>
</evidence>
<accession>A0ABU7A0E8</accession>
<proteinExistence type="predicted"/>
<keyword evidence="6" id="KW-0472">Membrane</keyword>
<evidence type="ECO:0000256" key="5">
    <source>
        <dbReference type="ARBA" id="ARBA00022989"/>
    </source>
</evidence>